<dbReference type="PANTHER" id="PTHR15020">
    <property type="entry name" value="FLAVIN REDUCTASE-RELATED"/>
    <property type="match status" value="1"/>
</dbReference>
<gene>
    <name evidence="2" type="ORF">D9758_004779</name>
</gene>
<dbReference type="Proteomes" id="UP000559256">
    <property type="component" value="Unassembled WGS sequence"/>
</dbReference>
<dbReference type="AlphaFoldDB" id="A0A8H5G643"/>
<feature type="domain" description="NAD(P)-binding" evidence="1">
    <location>
        <begin position="7"/>
        <end position="216"/>
    </location>
</feature>
<proteinExistence type="predicted"/>
<accession>A0A8H5G643</accession>
<keyword evidence="3" id="KW-1185">Reference proteome</keyword>
<dbReference type="InterPro" id="IPR016040">
    <property type="entry name" value="NAD(P)-bd_dom"/>
</dbReference>
<dbReference type="Gene3D" id="3.40.50.720">
    <property type="entry name" value="NAD(P)-binding Rossmann-like Domain"/>
    <property type="match status" value="1"/>
</dbReference>
<evidence type="ECO:0000313" key="2">
    <source>
        <dbReference type="EMBL" id="KAF5359042.1"/>
    </source>
</evidence>
<sequence>MRVLLLGGHGKIALRMTKLLAAQNHTVTSIIRNQDHVQEIQQLAPPQNASLVKPVVASIEEADEEAARKMMENIDWVVWSAGAGGKGGQERTRAVDEYAAKRFMKAALDAPSVKKFLMVSASCARRSPASYWDEEDIATYKKAWEAIPVYCDAKTIADEFLFTESRKTQKEFEDIHLRPGTLTDEPGTGKVNLGRAKQSGSICRDDVAAVAVELLQKGGAGGLWLDLIAGNDSIKEAVEKVVSQRITAKE</sequence>
<protein>
    <recommendedName>
        <fullName evidence="1">NAD(P)-binding domain-containing protein</fullName>
    </recommendedName>
</protein>
<name>A0A8H5G643_9AGAR</name>
<dbReference type="Pfam" id="PF13460">
    <property type="entry name" value="NAD_binding_10"/>
    <property type="match status" value="1"/>
</dbReference>
<dbReference type="PANTHER" id="PTHR15020:SF50">
    <property type="entry name" value="UPF0659 PROTEIN YMR090W"/>
    <property type="match status" value="1"/>
</dbReference>
<evidence type="ECO:0000313" key="3">
    <source>
        <dbReference type="Proteomes" id="UP000559256"/>
    </source>
</evidence>
<dbReference type="EMBL" id="JAACJM010000047">
    <property type="protein sequence ID" value="KAF5359042.1"/>
    <property type="molecule type" value="Genomic_DNA"/>
</dbReference>
<comment type="caution">
    <text evidence="2">The sequence shown here is derived from an EMBL/GenBank/DDBJ whole genome shotgun (WGS) entry which is preliminary data.</text>
</comment>
<reference evidence="2 3" key="1">
    <citation type="journal article" date="2020" name="ISME J.">
        <title>Uncovering the hidden diversity of litter-decomposition mechanisms in mushroom-forming fungi.</title>
        <authorList>
            <person name="Floudas D."/>
            <person name="Bentzer J."/>
            <person name="Ahren D."/>
            <person name="Johansson T."/>
            <person name="Persson P."/>
            <person name="Tunlid A."/>
        </authorList>
    </citation>
    <scope>NUCLEOTIDE SEQUENCE [LARGE SCALE GENOMIC DNA]</scope>
    <source>
        <strain evidence="2 3">CBS 291.85</strain>
    </source>
</reference>
<organism evidence="2 3">
    <name type="scientific">Tetrapyrgos nigripes</name>
    <dbReference type="NCBI Taxonomy" id="182062"/>
    <lineage>
        <taxon>Eukaryota</taxon>
        <taxon>Fungi</taxon>
        <taxon>Dikarya</taxon>
        <taxon>Basidiomycota</taxon>
        <taxon>Agaricomycotina</taxon>
        <taxon>Agaricomycetes</taxon>
        <taxon>Agaricomycetidae</taxon>
        <taxon>Agaricales</taxon>
        <taxon>Marasmiineae</taxon>
        <taxon>Marasmiaceae</taxon>
        <taxon>Tetrapyrgos</taxon>
    </lineage>
</organism>
<dbReference type="OrthoDB" id="10254604at2759"/>
<dbReference type="SUPFAM" id="SSF51735">
    <property type="entry name" value="NAD(P)-binding Rossmann-fold domains"/>
    <property type="match status" value="1"/>
</dbReference>
<dbReference type="InterPro" id="IPR036291">
    <property type="entry name" value="NAD(P)-bd_dom_sf"/>
</dbReference>
<evidence type="ECO:0000259" key="1">
    <source>
        <dbReference type="Pfam" id="PF13460"/>
    </source>
</evidence>